<reference evidence="1 2" key="1">
    <citation type="submission" date="2023-02" db="EMBL/GenBank/DDBJ databases">
        <title>LHISI_Scaffold_Assembly.</title>
        <authorList>
            <person name="Stuart O.P."/>
            <person name="Cleave R."/>
            <person name="Magrath M.J.L."/>
            <person name="Mikheyev A.S."/>
        </authorList>
    </citation>
    <scope>NUCLEOTIDE SEQUENCE [LARGE SCALE GENOMIC DNA]</scope>
    <source>
        <strain evidence="1">Daus_M_001</strain>
        <tissue evidence="1">Leg muscle</tissue>
    </source>
</reference>
<comment type="caution">
    <text evidence="1">The sequence shown here is derived from an EMBL/GenBank/DDBJ whole genome shotgun (WGS) entry which is preliminary data.</text>
</comment>
<sequence length="68" mass="7789">MPQLLVNHSYIFLQDGYPAFSHHETCIYRRPAANAVATKVTGPHTDIRKRIAAVVTRSVLMRVRRELD</sequence>
<accession>A0ABQ9H748</accession>
<organism evidence="1 2">
    <name type="scientific">Dryococelus australis</name>
    <dbReference type="NCBI Taxonomy" id="614101"/>
    <lineage>
        <taxon>Eukaryota</taxon>
        <taxon>Metazoa</taxon>
        <taxon>Ecdysozoa</taxon>
        <taxon>Arthropoda</taxon>
        <taxon>Hexapoda</taxon>
        <taxon>Insecta</taxon>
        <taxon>Pterygota</taxon>
        <taxon>Neoptera</taxon>
        <taxon>Polyneoptera</taxon>
        <taxon>Phasmatodea</taxon>
        <taxon>Verophasmatodea</taxon>
        <taxon>Anareolatae</taxon>
        <taxon>Phasmatidae</taxon>
        <taxon>Eurycanthinae</taxon>
        <taxon>Dryococelus</taxon>
    </lineage>
</organism>
<keyword evidence="2" id="KW-1185">Reference proteome</keyword>
<dbReference type="Proteomes" id="UP001159363">
    <property type="component" value="Chromosome 6"/>
</dbReference>
<dbReference type="EMBL" id="JARBHB010000007">
    <property type="protein sequence ID" value="KAJ8880094.1"/>
    <property type="molecule type" value="Genomic_DNA"/>
</dbReference>
<gene>
    <name evidence="1" type="ORF">PR048_020717</name>
</gene>
<proteinExistence type="predicted"/>
<protein>
    <submittedName>
        <fullName evidence="1">Uncharacterized protein</fullName>
    </submittedName>
</protein>
<evidence type="ECO:0000313" key="2">
    <source>
        <dbReference type="Proteomes" id="UP001159363"/>
    </source>
</evidence>
<evidence type="ECO:0000313" key="1">
    <source>
        <dbReference type="EMBL" id="KAJ8880094.1"/>
    </source>
</evidence>
<name>A0ABQ9H748_9NEOP</name>